<sequence length="247" mass="28659">MTAFRNLRNSIKILDENVSNFPIGAVSVDDFRPIEDRIRSMRETLKHLNARLLMLKAHHKFQGTIEEPVEDTEKTVLKLHTAVSNSLINNKAIKLCLHSYAIEAIHSGKEGDHDKQVKIYACMRKLFKVNDDMLAIQKIIIATLEKQLDLKIQCQNLLFRHQTFLKEQEEIRNKRLERTNPEIANYKQKINKSLQKTNIMKQLILNFIASSSSKLLKQPMFVEMLEKHRDVVTIETILKMAQNNADS</sequence>
<organism evidence="1 2">
    <name type="scientific">Dufourea novaeangliae</name>
    <name type="common">Sweat bee</name>
    <dbReference type="NCBI Taxonomy" id="178035"/>
    <lineage>
        <taxon>Eukaryota</taxon>
        <taxon>Metazoa</taxon>
        <taxon>Ecdysozoa</taxon>
        <taxon>Arthropoda</taxon>
        <taxon>Hexapoda</taxon>
        <taxon>Insecta</taxon>
        <taxon>Pterygota</taxon>
        <taxon>Neoptera</taxon>
        <taxon>Endopterygota</taxon>
        <taxon>Hymenoptera</taxon>
        <taxon>Apocrita</taxon>
        <taxon>Aculeata</taxon>
        <taxon>Apoidea</taxon>
        <taxon>Anthophila</taxon>
        <taxon>Halictidae</taxon>
        <taxon>Rophitinae</taxon>
        <taxon>Dufourea</taxon>
    </lineage>
</organism>
<dbReference type="Proteomes" id="UP000076502">
    <property type="component" value="Unassembled WGS sequence"/>
</dbReference>
<accession>A0A154NZ15</accession>
<dbReference type="OrthoDB" id="7671388at2759"/>
<dbReference type="EMBL" id="KQ434778">
    <property type="protein sequence ID" value="KZC04304.1"/>
    <property type="molecule type" value="Genomic_DNA"/>
</dbReference>
<proteinExistence type="predicted"/>
<reference evidence="1 2" key="1">
    <citation type="submission" date="2015-07" db="EMBL/GenBank/DDBJ databases">
        <title>The genome of Dufourea novaeangliae.</title>
        <authorList>
            <person name="Pan H."/>
            <person name="Kapheim K."/>
        </authorList>
    </citation>
    <scope>NUCLEOTIDE SEQUENCE [LARGE SCALE GENOMIC DNA]</scope>
    <source>
        <strain evidence="1">0120121106</strain>
        <tissue evidence="1">Whole body</tissue>
    </source>
</reference>
<evidence type="ECO:0000313" key="1">
    <source>
        <dbReference type="EMBL" id="KZC04304.1"/>
    </source>
</evidence>
<gene>
    <name evidence="1" type="ORF">WN55_02665</name>
</gene>
<dbReference type="OMA" id="ECQKALF"/>
<evidence type="ECO:0000313" key="2">
    <source>
        <dbReference type="Proteomes" id="UP000076502"/>
    </source>
</evidence>
<name>A0A154NZ15_DUFNO</name>
<dbReference type="AlphaFoldDB" id="A0A154NZ15"/>
<protein>
    <submittedName>
        <fullName evidence="1">Uncharacterized protein</fullName>
    </submittedName>
</protein>
<keyword evidence="2" id="KW-1185">Reference proteome</keyword>